<evidence type="ECO:0000256" key="13">
    <source>
        <dbReference type="SAM" id="SignalP"/>
    </source>
</evidence>
<dbReference type="SMART" id="SM00034">
    <property type="entry name" value="CLECT"/>
    <property type="match status" value="1"/>
</dbReference>
<feature type="domain" description="SRCR" evidence="17">
    <location>
        <begin position="1378"/>
        <end position="1482"/>
    </location>
</feature>
<evidence type="ECO:0000259" key="18">
    <source>
        <dbReference type="PROSITE" id="PS50940"/>
    </source>
</evidence>
<feature type="compositionally biased region" description="Polar residues" evidence="12">
    <location>
        <begin position="451"/>
        <end position="462"/>
    </location>
</feature>
<evidence type="ECO:0000259" key="14">
    <source>
        <dbReference type="PROSITE" id="PS50041"/>
    </source>
</evidence>
<accession>A0ABP1N1G0</accession>
<keyword evidence="3" id="KW-0677">Repeat</keyword>
<evidence type="ECO:0000259" key="15">
    <source>
        <dbReference type="PROSITE" id="PS50070"/>
    </source>
</evidence>
<feature type="disulfide bond" evidence="9">
    <location>
        <begin position="1765"/>
        <end position="1780"/>
    </location>
</feature>
<dbReference type="PROSITE" id="PS01209">
    <property type="entry name" value="LDLRA_1"/>
    <property type="match status" value="3"/>
</dbReference>
<dbReference type="Gene3D" id="4.10.400.10">
    <property type="entry name" value="Low-density Lipoprotein Receptor"/>
    <property type="match status" value="3"/>
</dbReference>
<evidence type="ECO:0000256" key="1">
    <source>
        <dbReference type="ARBA" id="ARBA00022572"/>
    </source>
</evidence>
<dbReference type="SUPFAM" id="SSF57414">
    <property type="entry name" value="Hairpin loop containing domain-like"/>
    <property type="match status" value="1"/>
</dbReference>
<dbReference type="Pfam" id="PF00057">
    <property type="entry name" value="Ldl_recept_a"/>
    <property type="match status" value="3"/>
</dbReference>
<feature type="region of interest" description="Disordered" evidence="12">
    <location>
        <begin position="123"/>
        <end position="162"/>
    </location>
</feature>
<dbReference type="InterPro" id="IPR038178">
    <property type="entry name" value="Kringle_sf"/>
</dbReference>
<feature type="disulfide bond" evidence="9">
    <location>
        <begin position="1746"/>
        <end position="1758"/>
    </location>
</feature>
<dbReference type="EMBL" id="CAXAJV020001281">
    <property type="protein sequence ID" value="CAL7933953.1"/>
    <property type="molecule type" value="Genomic_DNA"/>
</dbReference>
<evidence type="ECO:0000256" key="10">
    <source>
        <dbReference type="PROSITE-ProRule" id="PRU00196"/>
    </source>
</evidence>
<keyword evidence="2 11" id="KW-0645">Protease</keyword>
<keyword evidence="7" id="KW-0325">Glycoprotein</keyword>
<dbReference type="Pfam" id="PF00051">
    <property type="entry name" value="Kringle"/>
    <property type="match status" value="1"/>
</dbReference>
<dbReference type="InterPro" id="IPR003609">
    <property type="entry name" value="Pan_app"/>
</dbReference>
<dbReference type="InterPro" id="IPR000001">
    <property type="entry name" value="Kringle"/>
</dbReference>
<dbReference type="SUPFAM" id="SSF57440">
    <property type="entry name" value="Kringle-like"/>
    <property type="match status" value="1"/>
</dbReference>
<dbReference type="InterPro" id="IPR013806">
    <property type="entry name" value="Kringle-like"/>
</dbReference>
<feature type="disulfide bond" evidence="9">
    <location>
        <begin position="1753"/>
        <end position="1771"/>
    </location>
</feature>
<dbReference type="PROSITE" id="PS50070">
    <property type="entry name" value="KRINGLE_2"/>
    <property type="match status" value="1"/>
</dbReference>
<comment type="caution">
    <text evidence="10">Lacks conserved residue(s) required for the propagation of feature annotation.</text>
</comment>
<dbReference type="InterPro" id="IPR001190">
    <property type="entry name" value="SRCR"/>
</dbReference>
<feature type="domain" description="C-type lectin" evidence="14">
    <location>
        <begin position="1496"/>
        <end position="1631"/>
    </location>
</feature>
<protein>
    <submittedName>
        <fullName evidence="20">Uncharacterized protein</fullName>
    </submittedName>
</protein>
<evidence type="ECO:0000256" key="12">
    <source>
        <dbReference type="SAM" id="MobiDB-lite"/>
    </source>
</evidence>
<dbReference type="SUPFAM" id="SSF50494">
    <property type="entry name" value="Trypsin-like serine proteases"/>
    <property type="match status" value="1"/>
</dbReference>
<name>A0ABP1N1G0_XYLVO</name>
<feature type="region of interest" description="Disordered" evidence="12">
    <location>
        <begin position="520"/>
        <end position="793"/>
    </location>
</feature>
<dbReference type="SUPFAM" id="SSF56436">
    <property type="entry name" value="C-type lectin-like"/>
    <property type="match status" value="1"/>
</dbReference>
<dbReference type="PROSITE" id="PS50287">
    <property type="entry name" value="SRCR_2"/>
    <property type="match status" value="3"/>
</dbReference>
<feature type="compositionally biased region" description="Polar residues" evidence="12">
    <location>
        <begin position="821"/>
        <end position="838"/>
    </location>
</feature>
<evidence type="ECO:0000259" key="17">
    <source>
        <dbReference type="PROSITE" id="PS50287"/>
    </source>
</evidence>
<dbReference type="Pfam" id="PF00089">
    <property type="entry name" value="Trypsin"/>
    <property type="match status" value="1"/>
</dbReference>
<dbReference type="InterPro" id="IPR036508">
    <property type="entry name" value="Chitin-bd_dom_sf"/>
</dbReference>
<dbReference type="SMART" id="SM00473">
    <property type="entry name" value="PAN_AP"/>
    <property type="match status" value="1"/>
</dbReference>
<feature type="domain" description="Chitin-binding type-2" evidence="18">
    <location>
        <begin position="389"/>
        <end position="446"/>
    </location>
</feature>
<feature type="chain" id="PRO_5047083595" evidence="13">
    <location>
        <begin position="26"/>
        <end position="2453"/>
    </location>
</feature>
<feature type="region of interest" description="Disordered" evidence="12">
    <location>
        <begin position="814"/>
        <end position="840"/>
    </location>
</feature>
<feature type="compositionally biased region" description="Polar residues" evidence="12">
    <location>
        <begin position="1157"/>
        <end position="1176"/>
    </location>
</feature>
<dbReference type="InterPro" id="IPR016187">
    <property type="entry name" value="CTDL_fold"/>
</dbReference>
<dbReference type="CDD" id="cd01099">
    <property type="entry name" value="PAN_AP_HGF"/>
    <property type="match status" value="1"/>
</dbReference>
<reference evidence="20 21" key="1">
    <citation type="submission" date="2024-08" db="EMBL/GenBank/DDBJ databases">
        <authorList>
            <person name="Will J Nash"/>
            <person name="Angela Man"/>
            <person name="Seanna McTaggart"/>
            <person name="Kendall Baker"/>
            <person name="Tom Barker"/>
            <person name="Leah Catchpole"/>
            <person name="Alex Durrant"/>
            <person name="Karim Gharbi"/>
            <person name="Naomi Irish"/>
            <person name="Gemy Kaithakottil"/>
            <person name="Debby Ku"/>
            <person name="Aaliyah Providence"/>
            <person name="Felix Shaw"/>
            <person name="David Swarbreck"/>
            <person name="Chris Watkins"/>
            <person name="Ann M. McCartney"/>
            <person name="Giulio Formenti"/>
            <person name="Alice Mouton"/>
            <person name="Noel Vella"/>
            <person name="Bjorn M von Reumont"/>
            <person name="Adriana Vella"/>
            <person name="Wilfried Haerty"/>
        </authorList>
    </citation>
    <scope>NUCLEOTIDE SEQUENCE [LARGE SCALE GENOMIC DNA]</scope>
</reference>
<evidence type="ECO:0000256" key="4">
    <source>
        <dbReference type="ARBA" id="ARBA00022801"/>
    </source>
</evidence>
<dbReference type="PANTHER" id="PTHR48071:SF16">
    <property type="entry name" value="MACROPHAGE SCAVENGER RECEPTOR TYPES I AND II"/>
    <property type="match status" value="1"/>
</dbReference>
<feature type="domain" description="SRCR" evidence="17">
    <location>
        <begin position="1907"/>
        <end position="2010"/>
    </location>
</feature>
<evidence type="ECO:0000259" key="16">
    <source>
        <dbReference type="PROSITE" id="PS50240"/>
    </source>
</evidence>
<feature type="compositionally biased region" description="Low complexity" evidence="12">
    <location>
        <begin position="672"/>
        <end position="684"/>
    </location>
</feature>
<evidence type="ECO:0000256" key="8">
    <source>
        <dbReference type="PROSITE-ProRule" id="PRU00121"/>
    </source>
</evidence>
<keyword evidence="13" id="KW-0732">Signal</keyword>
<feature type="disulfide bond" evidence="10">
    <location>
        <begin position="2084"/>
        <end position="2148"/>
    </location>
</feature>
<evidence type="ECO:0000256" key="7">
    <source>
        <dbReference type="ARBA" id="ARBA00023180"/>
    </source>
</evidence>
<feature type="domain" description="Chitin-binding type-2" evidence="18">
    <location>
        <begin position="298"/>
        <end position="355"/>
    </location>
</feature>
<keyword evidence="6 10" id="KW-1015">Disulfide bond</keyword>
<dbReference type="CDD" id="cd00108">
    <property type="entry name" value="KR"/>
    <property type="match status" value="1"/>
</dbReference>
<feature type="disulfide bond" evidence="10">
    <location>
        <begin position="2128"/>
        <end position="2138"/>
    </location>
</feature>
<feature type="compositionally biased region" description="Low complexity" evidence="12">
    <location>
        <begin position="1235"/>
        <end position="1267"/>
    </location>
</feature>
<evidence type="ECO:0000313" key="21">
    <source>
        <dbReference type="Proteomes" id="UP001642520"/>
    </source>
</evidence>
<keyword evidence="5 11" id="KW-0720">Serine protease</keyword>
<evidence type="ECO:0000256" key="9">
    <source>
        <dbReference type="PROSITE-ProRule" id="PRU00124"/>
    </source>
</evidence>
<feature type="domain" description="Peptidase S1" evidence="16">
    <location>
        <begin position="2207"/>
        <end position="2447"/>
    </location>
</feature>
<dbReference type="InterPro" id="IPR036055">
    <property type="entry name" value="LDL_receptor-like_sf"/>
</dbReference>
<dbReference type="SMART" id="SM00020">
    <property type="entry name" value="Tryp_SPc"/>
    <property type="match status" value="1"/>
</dbReference>
<dbReference type="Pfam" id="PF01607">
    <property type="entry name" value="CBM_14"/>
    <property type="match status" value="3"/>
</dbReference>
<keyword evidence="1 8" id="KW-0420">Kringle</keyword>
<dbReference type="Proteomes" id="UP001642520">
    <property type="component" value="Unassembled WGS sequence"/>
</dbReference>
<evidence type="ECO:0000256" key="11">
    <source>
        <dbReference type="RuleBase" id="RU363034"/>
    </source>
</evidence>
<comment type="caution">
    <text evidence="20">The sequence shown here is derived from an EMBL/GenBank/DDBJ whole genome shotgun (WGS) entry which is preliminary data.</text>
</comment>
<feature type="disulfide bond" evidence="10">
    <location>
        <begin position="2097"/>
        <end position="2158"/>
    </location>
</feature>
<gene>
    <name evidence="20" type="ORF">XYLVIOL_LOCUS754</name>
</gene>
<dbReference type="InterPro" id="IPR043504">
    <property type="entry name" value="Peptidase_S1_PA_chymotrypsin"/>
</dbReference>
<dbReference type="PANTHER" id="PTHR48071">
    <property type="entry name" value="SRCR DOMAIN-CONTAINING PROTEIN"/>
    <property type="match status" value="1"/>
</dbReference>
<dbReference type="InterPro" id="IPR036772">
    <property type="entry name" value="SRCR-like_dom_sf"/>
</dbReference>
<dbReference type="PROSITE" id="PS50068">
    <property type="entry name" value="LDLRA_2"/>
    <property type="match status" value="3"/>
</dbReference>
<evidence type="ECO:0000256" key="2">
    <source>
        <dbReference type="ARBA" id="ARBA00022670"/>
    </source>
</evidence>
<dbReference type="CDD" id="cd00112">
    <property type="entry name" value="LDLa"/>
    <property type="match status" value="3"/>
</dbReference>
<feature type="region of interest" description="Disordered" evidence="12">
    <location>
        <begin position="1227"/>
        <end position="1267"/>
    </location>
</feature>
<evidence type="ECO:0000313" key="20">
    <source>
        <dbReference type="EMBL" id="CAL7933953.1"/>
    </source>
</evidence>
<dbReference type="InterPro" id="IPR002172">
    <property type="entry name" value="LDrepeatLR_classA_rpt"/>
</dbReference>
<dbReference type="PROSITE" id="PS50041">
    <property type="entry name" value="C_TYPE_LECTIN_2"/>
    <property type="match status" value="1"/>
</dbReference>
<dbReference type="InterPro" id="IPR033116">
    <property type="entry name" value="TRYPSIN_SER"/>
</dbReference>
<organism evidence="20 21">
    <name type="scientific">Xylocopa violacea</name>
    <name type="common">Violet carpenter bee</name>
    <name type="synonym">Apis violacea</name>
    <dbReference type="NCBI Taxonomy" id="135666"/>
    <lineage>
        <taxon>Eukaryota</taxon>
        <taxon>Metazoa</taxon>
        <taxon>Ecdysozoa</taxon>
        <taxon>Arthropoda</taxon>
        <taxon>Hexapoda</taxon>
        <taxon>Insecta</taxon>
        <taxon>Pterygota</taxon>
        <taxon>Neoptera</taxon>
        <taxon>Endopterygota</taxon>
        <taxon>Hymenoptera</taxon>
        <taxon>Apocrita</taxon>
        <taxon>Aculeata</taxon>
        <taxon>Apoidea</taxon>
        <taxon>Anthophila</taxon>
        <taxon>Apidae</taxon>
        <taxon>Xylocopa</taxon>
        <taxon>Xylocopa</taxon>
    </lineage>
</organism>
<keyword evidence="21" id="KW-1185">Reference proteome</keyword>
<dbReference type="PRINTS" id="PR00258">
    <property type="entry name" value="SPERACTRCPTR"/>
</dbReference>
<feature type="disulfide bond" evidence="10">
    <location>
        <begin position="1979"/>
        <end position="1989"/>
    </location>
</feature>
<dbReference type="Gene3D" id="3.10.100.10">
    <property type="entry name" value="Mannose-Binding Protein A, subunit A"/>
    <property type="match status" value="1"/>
</dbReference>
<dbReference type="Gene3D" id="3.50.4.10">
    <property type="entry name" value="Hepatocyte Growth Factor"/>
    <property type="match status" value="1"/>
</dbReference>
<dbReference type="Pfam" id="PF00530">
    <property type="entry name" value="SRCR"/>
    <property type="match status" value="3"/>
</dbReference>
<evidence type="ECO:0000256" key="3">
    <source>
        <dbReference type="ARBA" id="ARBA00022737"/>
    </source>
</evidence>
<dbReference type="InterPro" id="IPR023415">
    <property type="entry name" value="LDLR_class-A_CS"/>
</dbReference>
<dbReference type="PROSITE" id="PS00134">
    <property type="entry name" value="TRYPSIN_HIS"/>
    <property type="match status" value="1"/>
</dbReference>
<dbReference type="Gene3D" id="3.10.250.10">
    <property type="entry name" value="SRCR-like domain"/>
    <property type="match status" value="3"/>
</dbReference>
<feature type="domain" description="Kringle" evidence="15">
    <location>
        <begin position="1650"/>
        <end position="1732"/>
    </location>
</feature>
<evidence type="ECO:0000256" key="5">
    <source>
        <dbReference type="ARBA" id="ARBA00022825"/>
    </source>
</evidence>
<dbReference type="SUPFAM" id="SSF57424">
    <property type="entry name" value="LDL receptor-like module"/>
    <property type="match status" value="3"/>
</dbReference>
<feature type="region of interest" description="Disordered" evidence="12">
    <location>
        <begin position="32"/>
        <end position="77"/>
    </location>
</feature>
<dbReference type="CDD" id="cd00037">
    <property type="entry name" value="CLECT"/>
    <property type="match status" value="1"/>
</dbReference>
<feature type="region of interest" description="Disordered" evidence="12">
    <location>
        <begin position="444"/>
        <end position="495"/>
    </location>
</feature>
<feature type="domain" description="Apple" evidence="19">
    <location>
        <begin position="1780"/>
        <end position="1860"/>
    </location>
</feature>
<dbReference type="SMART" id="SM00494">
    <property type="entry name" value="ChtBD2"/>
    <property type="match status" value="3"/>
</dbReference>
<evidence type="ECO:0000256" key="6">
    <source>
        <dbReference type="ARBA" id="ARBA00023157"/>
    </source>
</evidence>
<keyword evidence="4 11" id="KW-0378">Hydrolase</keyword>
<evidence type="ECO:0000259" key="19">
    <source>
        <dbReference type="PROSITE" id="PS50948"/>
    </source>
</evidence>
<proteinExistence type="predicted"/>
<dbReference type="SMART" id="SM00202">
    <property type="entry name" value="SR"/>
    <property type="match status" value="3"/>
</dbReference>
<dbReference type="Gene3D" id="2.40.10.10">
    <property type="entry name" value="Trypsin-like serine proteases"/>
    <property type="match status" value="1"/>
</dbReference>
<dbReference type="InterPro" id="IPR001304">
    <property type="entry name" value="C-type_lectin-like"/>
</dbReference>
<dbReference type="InterPro" id="IPR002557">
    <property type="entry name" value="Chitin-bd_dom"/>
</dbReference>
<dbReference type="PROSITE" id="PS00420">
    <property type="entry name" value="SRCR_1"/>
    <property type="match status" value="1"/>
</dbReference>
<dbReference type="InterPro" id="IPR016186">
    <property type="entry name" value="C-type_lectin-like/link_sf"/>
</dbReference>
<dbReference type="Gene3D" id="2.170.140.10">
    <property type="entry name" value="Chitin binding domain"/>
    <property type="match status" value="3"/>
</dbReference>
<sequence length="2453" mass="276598">MISRCPNRFHAVLVLLCVVVALAHAIYDPREATTKPPKRRESILPLFPHSKVDSSEDLSRSPKWTDPDSPVSRKPYVIETGTNAWSPWRKERDSELEHRMVFPDDSQRTRNFELDGDLEYGQFEEQETRKHPPGSSAFGDLQENEKIKGKKPKVPGRNDLQTEKWDDQDYYEGIPADSTKPRKEKLHFSTKQKYIVARYDSKSGVQCPQFDSTGQFVYPPDCKFFVNCWKGRAFVQPCAPGTLFNPNTLECDFPHKVQCYGGEVAEFPSNVHLEPSGRREPLMPGHHQVHMQNGRLQEPRCPPHVTGLVAHPSDCTKFLQCVNGGTFIMDCGPGTVFNPAISVCDWPNNVRGCEDALKSEEEITTPLIPPDYEDFGNGRLHHEHQPAKKIACPAFYTGLLPHPDTCTKFLQCANGGTFIMDCGPGTAFNPLISVCDWPYNVPSCKKDKSQNKQPSVVPTTTLRPWPIDPRIWHQSNHTSQDHYRPSYRPYTDRPVSTTIHPETNWDLLRPTWRPSWIAPLWTTPSPPSNQHKEPNTNYGSSDGQQQYHHHHKWHQTPGSRHPEPQWPHNHGTNQDSNYDGRYYHHHHHFHHSNGQPYDSNKNTETQQPAPPYGQTHPQAPSQGTEGGPWHSTPGFQGHHFHPHGIHHDHWHFGDSGQQTQQPPFDKTEDGSPPGQTNPQQPNQRNDGETWGTNVGDHKNPNLHLHGNSNKPPSGPEQRSEDSGQETQQPSFDQTDEQENTSDGKIVFPENSNGGEDNIALNGRGGQELPPDRQNYGRTGEMLPPAGNTNDRRNYTRPVDENLNVQTAQNRTRSIDPLMGYTPNTWNQLGPNRRWNQGPVNEDDKFREWESRTNIYQSTADREADSKLNQWALRTNVSQYGKGQRRPGVKTASFNISRPVYQNGVYYNVSRPVYQNGVYYNVSRPVYQNGVYYNVSRPVYQNGVYYVNVNGTRGHFITKGIEVNQNHSQTRFYRPNELPGSNKFNRNGQTVYFNFTTNSSRTLPTAFQPVFYIPNNRSFGYNNTFQSKNISFYGHNHRAPKYHWTINSTSKNPDLRGFGTSYHNMFVPLINLRPPVPYPSFNKSYLFPFMMEANFSRGNKYPPVPSTNLEPPYVQPPRVNTHPIGWQYPIVPVVLQPPLIEVENSPKNSTSYSSTSNFQPLSQLTPPTFTSNVTNRYPNVPSTNLEPPFEEYNNPLDNSSHPVATTTQRTLENVVTVPLEDKLETVKPAKRSENASTTTTTSPRTTSTITTSPPTTNTITTTDPNVPTVWIEDVSPTTIEYPESIETDSEVDVMVKKEEWKPVLVFENKTRKEHDRMTTESPAIMKINKKRTDVELLDINVPPVEEEEPPFPSYYVPPVEPIDHSKKVRLPTPISGQIVRLRGGSGPHDGYVEVQGMNPGWGIVCDRKNSWTLKEAHVVCKQLGYVRGAEMAWQGRNTRNGVPTWIAANSVSCQGNEAKFQSCKFTHEQQCRVERDAVGVRCVLNRFAHCRKDEIPYEGQCYHLADPESGLNHAEALDYCSRRQSRLIDITSQGENDFISEWLVQTQPEVASIMTSGVGFTTMNRTLWLWEDSSKAKFRFAKWWPGWMEDKKHPPFVGSRPLCVVMKRKFPCHERPDSICVADYFFWDTEDCASSGKGHSYICKRPYNDIGCTYGKGSQYVGTANVTASGKNCLSWGDPEVAQPLSVKVRNREMREKLQTHNYCRNPDSNRESRPWCFTGPRGEREYCDIPPCGNLGSQRSRSTGQCKPKHFECLPGECIPSPWVCDGEEDCTNGADERACVSQMDLFQKHPKQKLEGHDVQKWLNTPLETCAIRCKDADFTCRSFSHTAVGNVCLLSDSNLGMTGSLKPNKQYDYYEMKERSIDCDGMFVCENKKCVNQSQVCNGKNDCNDRSDEKMCTAENLDYDIRLAGSDNKHEGRIEVKILGVWGQVCDDGFGMIDADVICKELGFNLGALEVSPGGYFGNMDPPTTFMVDQLKCRGNESSLRECDFEGWGVHDCQPEEAVGVICKTAVNSCQDGHWKCDQHPLCIPIAFICDTVVDCPDGSDESSKHCDAPFEIRLANGSSPLEGRVEVRHHGIWGTVCDDDFSNATAAVICRSLGYGGHAIAKKDGFFGPGEGPIWLDEVFCYGNETQLYRCEHNHWGQHNCNHDEDAGVICTPGDVNDSKMYWETASHLPETDINDILPANCGRRFKDFNEDEDLIFQKVVQGSVAPKGSYPWQASIRIRGHSRSSHWCGAVVLSPLHVLTAAHCLEGYNKGTYFVRAGDYNTEIEEGTEAEANIEDYYIHEDFRKGHRMNNDIALVLLKGRGIPLGKDVMPICLPSENTEYLAGLNCTVSGFGSIETGKSTHSKDLRYGWIPLLDQSVCRAGHVYGAGAISDGMFCAGYLDEGVDTCDGDSGGPLACLHNGAFTLYGLTSWGQHCGRANKPGVYVRVSHYRQWIDRKIKESLGGR</sequence>
<feature type="domain" description="SRCR" evidence="17">
    <location>
        <begin position="2059"/>
        <end position="2159"/>
    </location>
</feature>
<feature type="region of interest" description="Disordered" evidence="12">
    <location>
        <begin position="1144"/>
        <end position="1176"/>
    </location>
</feature>
<feature type="disulfide bond" evidence="10">
    <location>
        <begin position="1452"/>
        <end position="1462"/>
    </location>
</feature>
<dbReference type="Pfam" id="PF00024">
    <property type="entry name" value="PAN_1"/>
    <property type="match status" value="1"/>
</dbReference>
<feature type="signal peptide" evidence="13">
    <location>
        <begin position="1"/>
        <end position="25"/>
    </location>
</feature>
<dbReference type="InterPro" id="IPR001254">
    <property type="entry name" value="Trypsin_dom"/>
</dbReference>
<feature type="disulfide bond" evidence="9">
    <location>
        <begin position="1871"/>
        <end position="1889"/>
    </location>
</feature>
<dbReference type="PRINTS" id="PR00261">
    <property type="entry name" value="LDLRECEPTOR"/>
</dbReference>
<dbReference type="SMART" id="SM00130">
    <property type="entry name" value="KR"/>
    <property type="match status" value="1"/>
</dbReference>
<dbReference type="PROSITE" id="PS00135">
    <property type="entry name" value="TRYPSIN_SER"/>
    <property type="match status" value="1"/>
</dbReference>
<feature type="disulfide bond" evidence="9">
    <location>
        <begin position="1883"/>
        <end position="1898"/>
    </location>
</feature>
<dbReference type="SMART" id="SM00192">
    <property type="entry name" value="LDLa"/>
    <property type="match status" value="3"/>
</dbReference>
<dbReference type="PROSITE" id="PS50940">
    <property type="entry name" value="CHIT_BIND_II"/>
    <property type="match status" value="3"/>
</dbReference>
<feature type="compositionally biased region" description="Basic and acidic residues" evidence="12">
    <location>
        <begin position="50"/>
        <end position="66"/>
    </location>
</feature>
<dbReference type="PROSITE" id="PS50240">
    <property type="entry name" value="TRYPSIN_DOM"/>
    <property type="match status" value="1"/>
</dbReference>
<feature type="domain" description="Chitin-binding type-2" evidence="18">
    <location>
        <begin position="204"/>
        <end position="261"/>
    </location>
</feature>
<dbReference type="InterPro" id="IPR009003">
    <property type="entry name" value="Peptidase_S1_PA"/>
</dbReference>
<dbReference type="PRINTS" id="PR00018">
    <property type="entry name" value="KRINGLE"/>
</dbReference>
<dbReference type="PROSITE" id="PS50948">
    <property type="entry name" value="PAN"/>
    <property type="match status" value="1"/>
</dbReference>
<dbReference type="CDD" id="cd00190">
    <property type="entry name" value="Tryp_SPc"/>
    <property type="match status" value="1"/>
</dbReference>
<feature type="compositionally biased region" description="Polar residues" evidence="12">
    <location>
        <begin position="592"/>
        <end position="607"/>
    </location>
</feature>
<dbReference type="SUPFAM" id="SSF57625">
    <property type="entry name" value="Invertebrate chitin-binding proteins"/>
    <property type="match status" value="3"/>
</dbReference>
<dbReference type="SUPFAM" id="SSF56487">
    <property type="entry name" value="SRCR-like"/>
    <property type="match status" value="3"/>
</dbReference>
<dbReference type="InterPro" id="IPR018114">
    <property type="entry name" value="TRYPSIN_HIS"/>
</dbReference>
<dbReference type="Gene3D" id="2.40.20.10">
    <property type="entry name" value="Plasminogen Kringle 4"/>
    <property type="match status" value="1"/>
</dbReference>
<feature type="compositionally biased region" description="Low complexity" evidence="12">
    <location>
        <begin position="1144"/>
        <end position="1156"/>
    </location>
</feature>